<keyword evidence="2" id="KW-0614">Plasmid</keyword>
<proteinExistence type="predicted"/>
<gene>
    <name evidence="2" type="ORF">BKK80_34680</name>
</gene>
<dbReference type="Gene3D" id="1.10.3210.10">
    <property type="entry name" value="Hypothetical protein af1432"/>
    <property type="match status" value="1"/>
</dbReference>
<sequence length="202" mass="21907">MDAMFEATELFRFNAAVPESNDFDIADIAERLSQIPLQPGKSPQSCSLAEHAVLVSVLVDPPFGLQGLLHKASSAYLATGQERDRNACGPADLYHRLQAAILGRFGLPATIVSQVRLASALAIAIETRPEVPSWIATPAGSACRTRELGGRGRLHPRQAKRLFLERFESCIAYANANTHNLPASETTPQNRRSSCNTLARSN</sequence>
<evidence type="ECO:0000313" key="3">
    <source>
        <dbReference type="Proteomes" id="UP000177515"/>
    </source>
</evidence>
<name>A0ABN4TZK9_9BURK</name>
<evidence type="ECO:0000256" key="1">
    <source>
        <dbReference type="SAM" id="MobiDB-lite"/>
    </source>
</evidence>
<accession>A0ABN4TZK9</accession>
<evidence type="ECO:0000313" key="2">
    <source>
        <dbReference type="EMBL" id="AOZ11108.1"/>
    </source>
</evidence>
<organism evidence="2 3">
    <name type="scientific">Cupriavidus malaysiensis</name>
    <dbReference type="NCBI Taxonomy" id="367825"/>
    <lineage>
        <taxon>Bacteria</taxon>
        <taxon>Pseudomonadati</taxon>
        <taxon>Pseudomonadota</taxon>
        <taxon>Betaproteobacteria</taxon>
        <taxon>Burkholderiales</taxon>
        <taxon>Burkholderiaceae</taxon>
        <taxon>Cupriavidus</taxon>
    </lineage>
</organism>
<dbReference type="SUPFAM" id="SSF109604">
    <property type="entry name" value="HD-domain/PDEase-like"/>
    <property type="match status" value="1"/>
</dbReference>
<dbReference type="EMBL" id="CP017756">
    <property type="protein sequence ID" value="AOZ11108.1"/>
    <property type="molecule type" value="Genomic_DNA"/>
</dbReference>
<reference evidence="2 3" key="1">
    <citation type="submission" date="2016-10" db="EMBL/GenBank/DDBJ databases">
        <title>Complete genome sequences of three Cupriavidus strains isolated from various Malaysian environments.</title>
        <authorList>
            <person name="Abdullah A.A.-A."/>
            <person name="Shafie N.A.H."/>
            <person name="Lau N.S."/>
        </authorList>
    </citation>
    <scope>NUCLEOTIDE SEQUENCE [LARGE SCALE GENOMIC DNA]</scope>
    <source>
        <strain evidence="2 3">USMAA1020</strain>
        <plasmid evidence="2 3">unnamed1</plasmid>
    </source>
</reference>
<feature type="region of interest" description="Disordered" evidence="1">
    <location>
        <begin position="180"/>
        <end position="202"/>
    </location>
</feature>
<protein>
    <submittedName>
        <fullName evidence="2">Uncharacterized protein</fullName>
    </submittedName>
</protein>
<keyword evidence="3" id="KW-1185">Reference proteome</keyword>
<dbReference type="Proteomes" id="UP000177515">
    <property type="component" value="Plasmid unnamed1"/>
</dbReference>
<geneLocation type="plasmid" evidence="2 3">
    <name>unnamed1</name>
</geneLocation>